<feature type="compositionally biased region" description="Acidic residues" evidence="1">
    <location>
        <begin position="1"/>
        <end position="19"/>
    </location>
</feature>
<name>A0ABS7BPL7_9SPHN</name>
<reference evidence="2 3" key="1">
    <citation type="submission" date="2021-07" db="EMBL/GenBank/DDBJ databases">
        <title>Sphingomonas sp.</title>
        <authorList>
            <person name="Feng G."/>
            <person name="Li J."/>
            <person name="Pan M."/>
        </authorList>
    </citation>
    <scope>NUCLEOTIDE SEQUENCE [LARGE SCALE GENOMIC DNA]</scope>
    <source>
        <strain evidence="2 3">RRHST34</strain>
    </source>
</reference>
<organism evidence="2 3">
    <name type="scientific">Sphingomonas citri</name>
    <dbReference type="NCBI Taxonomy" id="2862499"/>
    <lineage>
        <taxon>Bacteria</taxon>
        <taxon>Pseudomonadati</taxon>
        <taxon>Pseudomonadota</taxon>
        <taxon>Alphaproteobacteria</taxon>
        <taxon>Sphingomonadales</taxon>
        <taxon>Sphingomonadaceae</taxon>
        <taxon>Sphingomonas</taxon>
    </lineage>
</organism>
<evidence type="ECO:0000313" key="2">
    <source>
        <dbReference type="EMBL" id="MBW6531516.1"/>
    </source>
</evidence>
<comment type="caution">
    <text evidence="2">The sequence shown here is derived from an EMBL/GenBank/DDBJ whole genome shotgun (WGS) entry which is preliminary data.</text>
</comment>
<feature type="region of interest" description="Disordered" evidence="1">
    <location>
        <begin position="1"/>
        <end position="45"/>
    </location>
</feature>
<dbReference type="RefSeq" id="WP_219748885.1">
    <property type="nucleotide sequence ID" value="NZ_JAHXZN010000003.1"/>
</dbReference>
<proteinExistence type="predicted"/>
<sequence>MPEPDRDDAVEETVEELLTDPDAPEHGKHPRPPQTIDAEPSGEQR</sequence>
<dbReference type="EMBL" id="JAHXZN010000003">
    <property type="protein sequence ID" value="MBW6531516.1"/>
    <property type="molecule type" value="Genomic_DNA"/>
</dbReference>
<dbReference type="Proteomes" id="UP000759103">
    <property type="component" value="Unassembled WGS sequence"/>
</dbReference>
<protein>
    <submittedName>
        <fullName evidence="2">Uncharacterized protein</fullName>
    </submittedName>
</protein>
<gene>
    <name evidence="2" type="ORF">KZ820_12295</name>
</gene>
<evidence type="ECO:0000313" key="3">
    <source>
        <dbReference type="Proteomes" id="UP000759103"/>
    </source>
</evidence>
<accession>A0ABS7BPL7</accession>
<keyword evidence="3" id="KW-1185">Reference proteome</keyword>
<evidence type="ECO:0000256" key="1">
    <source>
        <dbReference type="SAM" id="MobiDB-lite"/>
    </source>
</evidence>